<evidence type="ECO:0000313" key="3">
    <source>
        <dbReference type="Proteomes" id="UP000192343"/>
    </source>
</evidence>
<dbReference type="PANTHER" id="PTHR43155">
    <property type="entry name" value="CYCLIC DI-GMP PHOSPHODIESTERASE PA4108-RELATED"/>
    <property type="match status" value="1"/>
</dbReference>
<evidence type="ECO:0000313" key="2">
    <source>
        <dbReference type="EMBL" id="ORC32857.1"/>
    </source>
</evidence>
<name>A0A1Y1RUU5_9SPIO</name>
<keyword evidence="3" id="KW-1185">Reference proteome</keyword>
<dbReference type="Pfam" id="PF13487">
    <property type="entry name" value="HD_5"/>
    <property type="match status" value="1"/>
</dbReference>
<evidence type="ECO:0000259" key="1">
    <source>
        <dbReference type="PROSITE" id="PS51832"/>
    </source>
</evidence>
<dbReference type="Proteomes" id="UP000192343">
    <property type="component" value="Unassembled WGS sequence"/>
</dbReference>
<reference evidence="2 3" key="1">
    <citation type="submission" date="2017-03" db="EMBL/GenBank/DDBJ databases">
        <title>Draft Genome sequence of Marispirochaeta sp. strain JC444.</title>
        <authorList>
            <person name="Shivani Y."/>
            <person name="Subhash Y."/>
            <person name="Sasikala C."/>
            <person name="Ramana C."/>
        </authorList>
    </citation>
    <scope>NUCLEOTIDE SEQUENCE [LARGE SCALE GENOMIC DNA]</scope>
    <source>
        <strain evidence="2 3">JC444</strain>
    </source>
</reference>
<dbReference type="AlphaFoldDB" id="A0A1Y1RUU5"/>
<protein>
    <recommendedName>
        <fullName evidence="1">HD-GYP domain-containing protein</fullName>
    </recommendedName>
</protein>
<dbReference type="SMART" id="SM00471">
    <property type="entry name" value="HDc"/>
    <property type="match status" value="1"/>
</dbReference>
<dbReference type="Gene3D" id="1.10.3210.10">
    <property type="entry name" value="Hypothetical protein af1432"/>
    <property type="match status" value="1"/>
</dbReference>
<dbReference type="CDD" id="cd00077">
    <property type="entry name" value="HDc"/>
    <property type="match status" value="1"/>
</dbReference>
<accession>A0A1Y1RUU5</accession>
<feature type="domain" description="HD-GYP" evidence="1">
    <location>
        <begin position="126"/>
        <end position="322"/>
    </location>
</feature>
<dbReference type="PROSITE" id="PS51832">
    <property type="entry name" value="HD_GYP"/>
    <property type="match status" value="1"/>
</dbReference>
<sequence>MSRLPIIDQDWIKVRATNLKYYDNIELYFKNPFGKIVLYKPAGMNFTDESLKKKPFLGDLYVKPEDKIRALQEAQRGFSNNFSGSIISQGTRKVKEELISIIDETLAEPRAGSLAVVPEAMEAIIDGYSRQPSVIKNLAKISHSDYSTAIHSINVMALAVGYCFYTCRSREETLTIGLAALLHDVGKTEIPQEILTAPRNLSSSEFLIMKKHPEIGADILETYASDLLQTLPGTLEHHEKLDGSGYPRGTTDISDIGQILSVIDCYEAITNDERPYRNSMKPISALKLLKEETDLGRFNRRIFEDFAYSLTDFSSVSNHKTYRSILGT</sequence>
<dbReference type="SUPFAM" id="SSF109604">
    <property type="entry name" value="HD-domain/PDEase-like"/>
    <property type="match status" value="1"/>
</dbReference>
<dbReference type="InterPro" id="IPR003607">
    <property type="entry name" value="HD/PDEase_dom"/>
</dbReference>
<dbReference type="PANTHER" id="PTHR43155:SF2">
    <property type="entry name" value="CYCLIC DI-GMP PHOSPHODIESTERASE PA4108"/>
    <property type="match status" value="1"/>
</dbReference>
<dbReference type="EMBL" id="MWQY01000019">
    <property type="protein sequence ID" value="ORC32857.1"/>
    <property type="molecule type" value="Genomic_DNA"/>
</dbReference>
<organism evidence="2 3">
    <name type="scientific">Marispirochaeta aestuarii</name>
    <dbReference type="NCBI Taxonomy" id="1963862"/>
    <lineage>
        <taxon>Bacteria</taxon>
        <taxon>Pseudomonadati</taxon>
        <taxon>Spirochaetota</taxon>
        <taxon>Spirochaetia</taxon>
        <taxon>Spirochaetales</taxon>
        <taxon>Spirochaetaceae</taxon>
        <taxon>Marispirochaeta</taxon>
    </lineage>
</organism>
<dbReference type="InterPro" id="IPR037522">
    <property type="entry name" value="HD_GYP_dom"/>
</dbReference>
<gene>
    <name evidence="2" type="ORF">B4O97_15500</name>
</gene>
<proteinExistence type="predicted"/>
<dbReference type="OrthoDB" id="9764337at2"/>
<comment type="caution">
    <text evidence="2">The sequence shown here is derived from an EMBL/GenBank/DDBJ whole genome shotgun (WGS) entry which is preliminary data.</text>
</comment>
<dbReference type="STRING" id="1963862.B4O97_15500"/>
<dbReference type="RefSeq" id="WP_083052217.1">
    <property type="nucleotide sequence ID" value="NZ_MWQY01000019.1"/>
</dbReference>